<name>A0A6J7SWN8_9ZZZZ</name>
<dbReference type="EMBL" id="CAFBMD010000015">
    <property type="protein sequence ID" value="CAB4891038.1"/>
    <property type="molecule type" value="Genomic_DNA"/>
</dbReference>
<evidence type="ECO:0000313" key="1">
    <source>
        <dbReference type="EMBL" id="CAB4698404.1"/>
    </source>
</evidence>
<accession>A0A6J7SWN8</accession>
<dbReference type="NCBIfam" id="TIGR03085">
    <property type="entry name" value="TIGR03085 family metal-binding protein"/>
    <property type="match status" value="1"/>
</dbReference>
<evidence type="ECO:0000313" key="2">
    <source>
        <dbReference type="EMBL" id="CAB4786066.1"/>
    </source>
</evidence>
<sequence length="204" mass="22480">MSESLAHTERLALVTLFRKLGPTASTLCEGWRTSDLLAHLVLRERKPVAALGILVPTLSARTERLTLELADDFDANIRLFESGPPAWNPMRYLDAIVNGSEMLIHHEDVLRAQPDWKPRVLPDEGQQEVRRILRGAAQLMTRGAKVKVRPDPAGALTPASGEVVIRGDVVDILLRISGRSTNVHVTVLGASMDLQLFENSRLGI</sequence>
<dbReference type="EMBL" id="CAFBQA010000152">
    <property type="protein sequence ID" value="CAB5043044.1"/>
    <property type="molecule type" value="Genomic_DNA"/>
</dbReference>
<dbReference type="EMBL" id="CAEZXW010000020">
    <property type="protein sequence ID" value="CAB4698404.1"/>
    <property type="molecule type" value="Genomic_DNA"/>
</dbReference>
<dbReference type="EMBL" id="CAFBQF010000004">
    <property type="protein sequence ID" value="CAB5044688.1"/>
    <property type="molecule type" value="Genomic_DNA"/>
</dbReference>
<gene>
    <name evidence="1" type="ORF">UFOPK2593_00488</name>
    <name evidence="2" type="ORF">UFOPK2894_01495</name>
    <name evidence="3" type="ORF">UFOPK3492_00352</name>
    <name evidence="4" type="ORF">UFOPK4234_01648</name>
    <name evidence="5" type="ORF">UFOPK4295_00155</name>
</gene>
<dbReference type="EMBL" id="CAEZZQ010000133">
    <property type="protein sequence ID" value="CAB4786066.1"/>
    <property type="molecule type" value="Genomic_DNA"/>
</dbReference>
<dbReference type="InterPro" id="IPR017519">
    <property type="entry name" value="CHP03085"/>
</dbReference>
<dbReference type="NCBIfam" id="TIGR03083">
    <property type="entry name" value="maleylpyruvate isomerase family mycothiol-dependent enzyme"/>
    <property type="match status" value="1"/>
</dbReference>
<organism evidence="5">
    <name type="scientific">freshwater metagenome</name>
    <dbReference type="NCBI Taxonomy" id="449393"/>
    <lineage>
        <taxon>unclassified sequences</taxon>
        <taxon>metagenomes</taxon>
        <taxon>ecological metagenomes</taxon>
    </lineage>
</organism>
<evidence type="ECO:0000313" key="3">
    <source>
        <dbReference type="EMBL" id="CAB4891038.1"/>
    </source>
</evidence>
<reference evidence="5" key="1">
    <citation type="submission" date="2020-05" db="EMBL/GenBank/DDBJ databases">
        <authorList>
            <person name="Chiriac C."/>
            <person name="Salcher M."/>
            <person name="Ghai R."/>
            <person name="Kavagutti S V."/>
        </authorList>
    </citation>
    <scope>NUCLEOTIDE SEQUENCE</scope>
</reference>
<evidence type="ECO:0000313" key="5">
    <source>
        <dbReference type="EMBL" id="CAB5044688.1"/>
    </source>
</evidence>
<dbReference type="AlphaFoldDB" id="A0A6J7SWN8"/>
<dbReference type="InterPro" id="IPR017517">
    <property type="entry name" value="Maleyloyr_isom"/>
</dbReference>
<proteinExistence type="predicted"/>
<protein>
    <submittedName>
        <fullName evidence="5">Unannotated protein</fullName>
    </submittedName>
</protein>
<evidence type="ECO:0000313" key="4">
    <source>
        <dbReference type="EMBL" id="CAB5043044.1"/>
    </source>
</evidence>